<reference evidence="16 17" key="1">
    <citation type="journal article" date="2017" name="ISME J.">
        <title>Energy and carbon metabolisms in a deep terrestrial subsurface fluid microbial community.</title>
        <authorList>
            <person name="Momper L."/>
            <person name="Jungbluth S.P."/>
            <person name="Lee M.D."/>
            <person name="Amend J.P."/>
        </authorList>
    </citation>
    <scope>NUCLEOTIDE SEQUENCE [LARGE SCALE GENOMIC DNA]</scope>
    <source>
        <strain evidence="16">SURF_5</strain>
    </source>
</reference>
<feature type="transmembrane region" description="Helical" evidence="14">
    <location>
        <begin position="315"/>
        <end position="338"/>
    </location>
</feature>
<evidence type="ECO:0000256" key="2">
    <source>
        <dbReference type="ARBA" id="ARBA00004651"/>
    </source>
</evidence>
<sequence length="588" mass="66791">METISRKDADRLAIRDRLKSFVRRVIPGGWWERENGEKRSSRYARLWRFTVLITAGVSVTPLIIITIYDYYQYREAFRQEMMYPILRLTSTMKHSMEFFLEERRSALAYIIEDKSFDELADQEILARILRNMKNTFGGFVDVGLIDSTGKQRTYVGPYELQGMNYQEQDWFNEVKLRGAYVSDVFMGYRKFPHFVVAVKHERQNGDFYVLRATIDTKVFNHQIYSLGLRPASDAFIINDKGIFQTASRFHGNVLTPAPIPVPPYSNRPEVVEEYDGSGNPYVLGYAYIDQSPFIFVVVKGPEDLMENWLGLRRRMFGFLAISVGIILLLIMGTSSYLVSRIRDADLRQAKALHHIQYSNKMASIGRLAAGVAHEVNNPLAIINEKAGLAKDLIALSNGFPQREKFEKLMDSILASVTRCSTITHRLLGFAKRMDVKTEKIDLEALIQEVLGFVEKEAGYRNIAVSVRSDNTLPSIESDRGQLQQVFLNIINNAIEELEGGGQIDILLREQDQETVEITISDNGRGIPEEHLHHIFEPFFTTKKDYGTGLGLSITYGIMEKLGGGISVRSKVGQGTSFIVALPIRKPPL</sequence>
<dbReference type="Pfam" id="PF02518">
    <property type="entry name" value="HATPase_c"/>
    <property type="match status" value="1"/>
</dbReference>
<dbReference type="PANTHER" id="PTHR43065:SF46">
    <property type="entry name" value="C4-DICARBOXYLATE TRANSPORT SENSOR PROTEIN DCTB"/>
    <property type="match status" value="1"/>
</dbReference>
<accession>A0A3A4NK07</accession>
<comment type="subcellular location">
    <subcellularLocation>
        <location evidence="2">Cell membrane</location>
        <topology evidence="2">Multi-pass membrane protein</topology>
    </subcellularLocation>
</comment>
<dbReference type="GO" id="GO:0005886">
    <property type="term" value="C:plasma membrane"/>
    <property type="evidence" value="ECO:0007669"/>
    <property type="project" value="UniProtKB-SubCell"/>
</dbReference>
<dbReference type="CDD" id="cd00075">
    <property type="entry name" value="HATPase"/>
    <property type="match status" value="1"/>
</dbReference>
<keyword evidence="8" id="KW-0547">Nucleotide-binding</keyword>
<dbReference type="SMART" id="SM00388">
    <property type="entry name" value="HisKA"/>
    <property type="match status" value="1"/>
</dbReference>
<dbReference type="AlphaFoldDB" id="A0A3A4NK07"/>
<evidence type="ECO:0000256" key="14">
    <source>
        <dbReference type="SAM" id="Phobius"/>
    </source>
</evidence>
<keyword evidence="7 14" id="KW-0812">Transmembrane</keyword>
<comment type="catalytic activity">
    <reaction evidence="1">
        <text>ATP + protein L-histidine = ADP + protein N-phospho-L-histidine.</text>
        <dbReference type="EC" id="2.7.13.3"/>
    </reaction>
</comment>
<gene>
    <name evidence="16" type="ORF">C4520_16215</name>
</gene>
<dbReference type="InterPro" id="IPR036890">
    <property type="entry name" value="HATPase_C_sf"/>
</dbReference>
<dbReference type="SUPFAM" id="SSF47384">
    <property type="entry name" value="Homodimeric domain of signal transducing histidine kinase"/>
    <property type="match status" value="1"/>
</dbReference>
<dbReference type="EC" id="2.7.13.3" evidence="3"/>
<dbReference type="Pfam" id="PF02743">
    <property type="entry name" value="dCache_1"/>
    <property type="match status" value="1"/>
</dbReference>
<dbReference type="Gene3D" id="3.30.450.20">
    <property type="entry name" value="PAS domain"/>
    <property type="match status" value="1"/>
</dbReference>
<evidence type="ECO:0000256" key="9">
    <source>
        <dbReference type="ARBA" id="ARBA00022777"/>
    </source>
</evidence>
<dbReference type="SMART" id="SM00387">
    <property type="entry name" value="HATPase_c"/>
    <property type="match status" value="1"/>
</dbReference>
<evidence type="ECO:0000256" key="10">
    <source>
        <dbReference type="ARBA" id="ARBA00022840"/>
    </source>
</evidence>
<dbReference type="PRINTS" id="PR00344">
    <property type="entry name" value="BCTRLSENSOR"/>
</dbReference>
<evidence type="ECO:0000256" key="12">
    <source>
        <dbReference type="ARBA" id="ARBA00023012"/>
    </source>
</evidence>
<dbReference type="Proteomes" id="UP000265882">
    <property type="component" value="Unassembled WGS sequence"/>
</dbReference>
<evidence type="ECO:0000256" key="11">
    <source>
        <dbReference type="ARBA" id="ARBA00022989"/>
    </source>
</evidence>
<evidence type="ECO:0000313" key="17">
    <source>
        <dbReference type="Proteomes" id="UP000265882"/>
    </source>
</evidence>
<keyword evidence="11 14" id="KW-1133">Transmembrane helix</keyword>
<dbReference type="PROSITE" id="PS50109">
    <property type="entry name" value="HIS_KIN"/>
    <property type="match status" value="1"/>
</dbReference>
<evidence type="ECO:0000256" key="13">
    <source>
        <dbReference type="ARBA" id="ARBA00023136"/>
    </source>
</evidence>
<keyword evidence="4" id="KW-1003">Cell membrane</keyword>
<dbReference type="InterPro" id="IPR036097">
    <property type="entry name" value="HisK_dim/P_sf"/>
</dbReference>
<evidence type="ECO:0000256" key="1">
    <source>
        <dbReference type="ARBA" id="ARBA00000085"/>
    </source>
</evidence>
<protein>
    <recommendedName>
        <fullName evidence="3">histidine kinase</fullName>
        <ecNumber evidence="3">2.7.13.3</ecNumber>
    </recommendedName>
</protein>
<comment type="caution">
    <text evidence="16">The sequence shown here is derived from an EMBL/GenBank/DDBJ whole genome shotgun (WGS) entry which is preliminary data.</text>
</comment>
<evidence type="ECO:0000256" key="5">
    <source>
        <dbReference type="ARBA" id="ARBA00022553"/>
    </source>
</evidence>
<feature type="domain" description="Histidine kinase" evidence="15">
    <location>
        <begin position="370"/>
        <end position="585"/>
    </location>
</feature>
<evidence type="ECO:0000256" key="7">
    <source>
        <dbReference type="ARBA" id="ARBA00022692"/>
    </source>
</evidence>
<name>A0A3A4NK07_ABYX5</name>
<proteinExistence type="predicted"/>
<dbReference type="Gene3D" id="1.10.287.130">
    <property type="match status" value="1"/>
</dbReference>
<keyword evidence="12" id="KW-0902">Two-component regulatory system</keyword>
<feature type="transmembrane region" description="Helical" evidence="14">
    <location>
        <begin position="46"/>
        <end position="71"/>
    </location>
</feature>
<evidence type="ECO:0000259" key="15">
    <source>
        <dbReference type="PROSITE" id="PS50109"/>
    </source>
</evidence>
<evidence type="ECO:0000256" key="8">
    <source>
        <dbReference type="ARBA" id="ARBA00022741"/>
    </source>
</evidence>
<evidence type="ECO:0000256" key="6">
    <source>
        <dbReference type="ARBA" id="ARBA00022679"/>
    </source>
</evidence>
<dbReference type="InterPro" id="IPR005467">
    <property type="entry name" value="His_kinase_dom"/>
</dbReference>
<dbReference type="GO" id="GO:0005524">
    <property type="term" value="F:ATP binding"/>
    <property type="evidence" value="ECO:0007669"/>
    <property type="project" value="UniProtKB-KW"/>
</dbReference>
<dbReference type="PANTHER" id="PTHR43065">
    <property type="entry name" value="SENSOR HISTIDINE KINASE"/>
    <property type="match status" value="1"/>
</dbReference>
<dbReference type="InterPro" id="IPR003594">
    <property type="entry name" value="HATPase_dom"/>
</dbReference>
<keyword evidence="10" id="KW-0067">ATP-binding</keyword>
<evidence type="ECO:0000256" key="4">
    <source>
        <dbReference type="ARBA" id="ARBA00022475"/>
    </source>
</evidence>
<keyword evidence="9 16" id="KW-0418">Kinase</keyword>
<keyword evidence="6" id="KW-0808">Transferase</keyword>
<dbReference type="Pfam" id="PF00512">
    <property type="entry name" value="HisKA"/>
    <property type="match status" value="1"/>
</dbReference>
<keyword evidence="13 14" id="KW-0472">Membrane</keyword>
<dbReference type="EMBL" id="QZKU01000114">
    <property type="protein sequence ID" value="RJP17510.1"/>
    <property type="molecule type" value="Genomic_DNA"/>
</dbReference>
<dbReference type="InterPro" id="IPR003661">
    <property type="entry name" value="HisK_dim/P_dom"/>
</dbReference>
<dbReference type="SUPFAM" id="SSF55874">
    <property type="entry name" value="ATPase domain of HSP90 chaperone/DNA topoisomerase II/histidine kinase"/>
    <property type="match status" value="1"/>
</dbReference>
<dbReference type="Gene3D" id="3.30.565.10">
    <property type="entry name" value="Histidine kinase-like ATPase, C-terminal domain"/>
    <property type="match status" value="1"/>
</dbReference>
<dbReference type="InterPro" id="IPR033479">
    <property type="entry name" value="dCache_1"/>
</dbReference>
<evidence type="ECO:0000313" key="16">
    <source>
        <dbReference type="EMBL" id="RJP17510.1"/>
    </source>
</evidence>
<organism evidence="16 17">
    <name type="scientific">Abyssobacteria bacterium (strain SURF_5)</name>
    <dbReference type="NCBI Taxonomy" id="2093360"/>
    <lineage>
        <taxon>Bacteria</taxon>
        <taxon>Pseudomonadati</taxon>
        <taxon>Candidatus Hydrogenedentota</taxon>
        <taxon>Candidatus Abyssobacteria</taxon>
    </lineage>
</organism>
<evidence type="ECO:0000256" key="3">
    <source>
        <dbReference type="ARBA" id="ARBA00012438"/>
    </source>
</evidence>
<dbReference type="GO" id="GO:0000155">
    <property type="term" value="F:phosphorelay sensor kinase activity"/>
    <property type="evidence" value="ECO:0007669"/>
    <property type="project" value="InterPro"/>
</dbReference>
<dbReference type="InterPro" id="IPR004358">
    <property type="entry name" value="Sig_transdc_His_kin-like_C"/>
</dbReference>
<dbReference type="CDD" id="cd00082">
    <property type="entry name" value="HisKA"/>
    <property type="match status" value="1"/>
</dbReference>
<keyword evidence="5" id="KW-0597">Phosphoprotein</keyword>